<reference evidence="1 2" key="1">
    <citation type="journal article" date="2016" name="Mol. Biol. Evol.">
        <title>Comparative Genomics of Early-Diverging Mushroom-Forming Fungi Provides Insights into the Origins of Lignocellulose Decay Capabilities.</title>
        <authorList>
            <person name="Nagy L.G."/>
            <person name="Riley R."/>
            <person name="Tritt A."/>
            <person name="Adam C."/>
            <person name="Daum C."/>
            <person name="Floudas D."/>
            <person name="Sun H."/>
            <person name="Yadav J.S."/>
            <person name="Pangilinan J."/>
            <person name="Larsson K.H."/>
            <person name="Matsuura K."/>
            <person name="Barry K."/>
            <person name="Labutti K."/>
            <person name="Kuo R."/>
            <person name="Ohm R.A."/>
            <person name="Bhattacharya S.S."/>
            <person name="Shirouzu T."/>
            <person name="Yoshinaga Y."/>
            <person name="Martin F.M."/>
            <person name="Grigoriev I.V."/>
            <person name="Hibbett D.S."/>
        </authorList>
    </citation>
    <scope>NUCLEOTIDE SEQUENCE [LARGE SCALE GENOMIC DNA]</scope>
    <source>
        <strain evidence="1 2">CBS 109695</strain>
    </source>
</reference>
<dbReference type="AlphaFoldDB" id="A0A166U7H0"/>
<evidence type="ECO:0000313" key="1">
    <source>
        <dbReference type="EMBL" id="KZP31399.1"/>
    </source>
</evidence>
<organism evidence="1 2">
    <name type="scientific">Athelia psychrophila</name>
    <dbReference type="NCBI Taxonomy" id="1759441"/>
    <lineage>
        <taxon>Eukaryota</taxon>
        <taxon>Fungi</taxon>
        <taxon>Dikarya</taxon>
        <taxon>Basidiomycota</taxon>
        <taxon>Agaricomycotina</taxon>
        <taxon>Agaricomycetes</taxon>
        <taxon>Agaricomycetidae</taxon>
        <taxon>Atheliales</taxon>
        <taxon>Atheliaceae</taxon>
        <taxon>Athelia</taxon>
    </lineage>
</organism>
<gene>
    <name evidence="1" type="ORF">FIBSPDRAFT_1037832</name>
</gene>
<proteinExistence type="predicted"/>
<evidence type="ECO:0000313" key="2">
    <source>
        <dbReference type="Proteomes" id="UP000076532"/>
    </source>
</evidence>
<dbReference type="EMBL" id="KV417490">
    <property type="protein sequence ID" value="KZP31399.1"/>
    <property type="molecule type" value="Genomic_DNA"/>
</dbReference>
<name>A0A166U7H0_9AGAM</name>
<dbReference type="Proteomes" id="UP000076532">
    <property type="component" value="Unassembled WGS sequence"/>
</dbReference>
<accession>A0A166U7H0</accession>
<keyword evidence="2" id="KW-1185">Reference proteome</keyword>
<sequence>MSAKPIPGYSMACGYLAHREWLLSRAIYFKLAEGREDWFRILAAAVAISEECQLLDDFVTVRYRGKPFNLYTLATTDARRGSAYTPTEESIKKLQKILGMENIAPRWFHCD</sequence>
<protein>
    <submittedName>
        <fullName evidence="1">Uncharacterized protein</fullName>
    </submittedName>
</protein>